<sequence length="160" mass="17290">MNNLIASSVPGRLRLRVPAFDADGRDALAGSFEALPGVLEVSQNPRVASVLVRYDPATLPRKTIELKARKLLAANDTPPADGDEGPDPDDTVLGPAPVAIPRRKWRLVVNRYAKYGAVAAMGISLLAIAARRKGLHTQAGILALVFTGIHMYVHRRNLLR</sequence>
<reference evidence="4 5" key="2">
    <citation type="submission" date="2017-07" db="EMBL/GenBank/DDBJ databases">
        <title>Candidatus Dactylopiibacterium carminicum, a nitrogen-fixing symbiont of the cochineal insect Dactylopius coccus and Dactylopius opuntiae (Hemiptera: Coccoidea: Dactylopiidae).</title>
        <authorList>
            <person name="Vera A."/>
        </authorList>
    </citation>
    <scope>NUCLEOTIDE SEQUENCE [LARGE SCALE GENOMIC DNA]</scope>
    <source>
        <strain evidence="4 5">NFDCM</strain>
    </source>
</reference>
<dbReference type="Proteomes" id="UP000216107">
    <property type="component" value="Unassembled WGS sequence"/>
</dbReference>
<dbReference type="AlphaFoldDB" id="A0A272EP38"/>
<name>A0A272EP38_9RHOO</name>
<gene>
    <name evidence="3" type="ORF">BGI27_14480</name>
    <name evidence="4" type="ORF">CGU29_14100</name>
</gene>
<feature type="compositionally biased region" description="Acidic residues" evidence="1">
    <location>
        <begin position="81"/>
        <end position="90"/>
    </location>
</feature>
<keyword evidence="2" id="KW-0812">Transmembrane</keyword>
<feature type="transmembrane region" description="Helical" evidence="2">
    <location>
        <begin position="135"/>
        <end position="153"/>
    </location>
</feature>
<dbReference type="EMBL" id="NMRN01000056">
    <property type="protein sequence ID" value="PAS91869.1"/>
    <property type="molecule type" value="Genomic_DNA"/>
</dbReference>
<keyword evidence="6" id="KW-1185">Reference proteome</keyword>
<evidence type="ECO:0000313" key="3">
    <source>
        <dbReference type="EMBL" id="KAF7598217.1"/>
    </source>
</evidence>
<dbReference type="Proteomes" id="UP000623509">
    <property type="component" value="Unassembled WGS sequence"/>
</dbReference>
<accession>A0A272EP38</accession>
<evidence type="ECO:0008006" key="7">
    <source>
        <dbReference type="Google" id="ProtNLM"/>
    </source>
</evidence>
<evidence type="ECO:0000256" key="1">
    <source>
        <dbReference type="SAM" id="MobiDB-lite"/>
    </source>
</evidence>
<dbReference type="OrthoDB" id="7357345at2"/>
<dbReference type="EMBL" id="MDUX01000058">
    <property type="protein sequence ID" value="KAF7598217.1"/>
    <property type="molecule type" value="Genomic_DNA"/>
</dbReference>
<keyword evidence="2" id="KW-1133">Transmembrane helix</keyword>
<comment type="caution">
    <text evidence="4">The sequence shown here is derived from an EMBL/GenBank/DDBJ whole genome shotgun (WGS) entry which is preliminary data.</text>
</comment>
<dbReference type="RefSeq" id="WP_095525561.1">
    <property type="nucleotide sequence ID" value="NZ_MDUX01000058.1"/>
</dbReference>
<feature type="transmembrane region" description="Helical" evidence="2">
    <location>
        <begin position="112"/>
        <end position="129"/>
    </location>
</feature>
<proteinExistence type="predicted"/>
<organism evidence="4 5">
    <name type="scientific">Candidatus Dactylopiibacterium carminicum</name>
    <dbReference type="NCBI Taxonomy" id="857335"/>
    <lineage>
        <taxon>Bacteria</taxon>
        <taxon>Pseudomonadati</taxon>
        <taxon>Pseudomonadota</taxon>
        <taxon>Betaproteobacteria</taxon>
        <taxon>Rhodocyclales</taxon>
        <taxon>Rhodocyclaceae</taxon>
        <taxon>Candidatus Dactylopiibacterium</taxon>
    </lineage>
</organism>
<evidence type="ECO:0000313" key="5">
    <source>
        <dbReference type="Proteomes" id="UP000216107"/>
    </source>
</evidence>
<feature type="region of interest" description="Disordered" evidence="1">
    <location>
        <begin position="75"/>
        <end position="95"/>
    </location>
</feature>
<protein>
    <recommendedName>
        <fullName evidence="7">HMA domain-containing protein</fullName>
    </recommendedName>
</protein>
<keyword evidence="2" id="KW-0472">Membrane</keyword>
<reference evidence="3 6" key="1">
    <citation type="submission" date="2016-08" db="EMBL/GenBank/DDBJ databases">
        <title>Candidatus Dactylopiibacterium carminicum genome sequence.</title>
        <authorList>
            <person name="Ramirez-Puebla S.T."/>
            <person name="Ormeno-Orrillo E."/>
            <person name="Vera-Ponce De Leon A."/>
            <person name="Luis L."/>
            <person name="Sanchez-Flores A."/>
            <person name="Monica R."/>
            <person name="Martinez-Romero E."/>
        </authorList>
    </citation>
    <scope>NUCLEOTIDE SEQUENCE [LARGE SCALE GENOMIC DNA]</scope>
    <source>
        <strain evidence="3">END1</strain>
    </source>
</reference>
<evidence type="ECO:0000313" key="4">
    <source>
        <dbReference type="EMBL" id="PAS91869.1"/>
    </source>
</evidence>
<evidence type="ECO:0000256" key="2">
    <source>
        <dbReference type="SAM" id="Phobius"/>
    </source>
</evidence>
<evidence type="ECO:0000313" key="6">
    <source>
        <dbReference type="Proteomes" id="UP000623509"/>
    </source>
</evidence>